<dbReference type="InterPro" id="IPR046837">
    <property type="entry name" value="Laa1/Sip1/HEATR5-like_HEAT"/>
</dbReference>
<dbReference type="PANTHER" id="PTHR21663:SF0">
    <property type="entry name" value="HEAT REPEAT-CONTAINING PROTEIN 5B"/>
    <property type="match status" value="1"/>
</dbReference>
<feature type="region of interest" description="Disordered" evidence="1">
    <location>
        <begin position="147"/>
        <end position="191"/>
    </location>
</feature>
<evidence type="ECO:0008006" key="4">
    <source>
        <dbReference type="Google" id="ProtNLM"/>
    </source>
</evidence>
<feature type="compositionally biased region" description="Basic and acidic residues" evidence="1">
    <location>
        <begin position="147"/>
        <end position="169"/>
    </location>
</feature>
<evidence type="ECO:0000313" key="3">
    <source>
        <dbReference type="Proteomes" id="UP001189429"/>
    </source>
</evidence>
<dbReference type="EMBL" id="CAUYUJ010019507">
    <property type="protein sequence ID" value="CAK0891722.1"/>
    <property type="molecule type" value="Genomic_DNA"/>
</dbReference>
<comment type="caution">
    <text evidence="2">The sequence shown here is derived from an EMBL/GenBank/DDBJ whole genome shotgun (WGS) entry which is preliminary data.</text>
</comment>
<accession>A0ABN9WXR8</accession>
<proteinExistence type="predicted"/>
<gene>
    <name evidence="2" type="ORF">PCOR1329_LOCUS71579</name>
</gene>
<dbReference type="PANTHER" id="PTHR21663">
    <property type="entry name" value="HYPOTHETICAL HEAT DOMAIN-CONTAINING"/>
    <property type="match status" value="1"/>
</dbReference>
<evidence type="ECO:0000313" key="2">
    <source>
        <dbReference type="EMBL" id="CAK0891722.1"/>
    </source>
</evidence>
<dbReference type="InterPro" id="IPR040108">
    <property type="entry name" value="Laa1/Sip1/HEATR5"/>
</dbReference>
<sequence>MRYTGAGSGAAFATVRTEALCILAAQSVVQLASGAPKHVKDISELLSAKLAPRRLGGSLSAAARVAAALCVTELVGMEAYLGQTVPITRDPFQLFVLLNEGTSDEAAALTRLVLALVRRRGLAQLPMWLQTFKEVILALPKGSGPVHTKEEAAAAQDRAAEEHDAHDDGAAIAGASTNPSAGADENSRPPSGATKAFAVSCLQTLLEQADPADASHFQCELSPGTPSSKAAAGERDCRLVNYLEIMVSLAAHACGSDEPSLAAAGLRLALLIVSRFRLTRDVQGQTATEDCPLLLVQFEAQMTTCIRHNMSPGSNPRVQALALELLRDMIATRACNSVQPLTMKLMQPFGSAAFEPDEKYCECASTKTFLFRLRSACEVLDSSFEEPTIGGHVKDLARWMESALRDSAVLLAGLPLPSIKTYQPACFCLADYKAVQPFFQETLPPILRGVCVLCRDAKLQSVSSDFVALALGIVVLLLGDASRERPEAELRVYVRLVKQAALHAAMLSHKDAGCAGPEAGPGSVVTTTYLLDMLQCLWQRLFRVPARCAALLPDLLELLHALSAAMFRHRQKQEAPVIGLLSEVMWLDGLCQDTEQAQEAWGTVGAYALHAVAAALRNPEVAADAARVSQALEVFVLWLGDSLADGPEEEAAGSEDDEVVAAALAGESVAGLPGCRGCGRRHWLWLLFLSPFPAELVHAQPAVTLKFWKMVCGLLCKPRQGGGQSDRQLLHLALVASRLCRELLPALDRAEAAPEAEERHILYQFALLVPAVASICAVLQGVQGGADGPAVPLRPGAKAAARQCLGRVELAFSRGLQHQSPKVVQTAISSAQGLLQSPACAMLCPGILPGLTAVFASPGASAAALDGAWGAVSAMLAAQQATGGATFTGATTRMVLHVVLAVLDCSSQQPGSFGAHTEAMARCLVQVARTDAQGVRAAVAAMAPERQATIQQLMRNHMSTAGARGAGASSAAASAGPGAASKISLKLKF</sequence>
<evidence type="ECO:0000256" key="1">
    <source>
        <dbReference type="SAM" id="MobiDB-lite"/>
    </source>
</evidence>
<name>A0ABN9WXR8_9DINO</name>
<protein>
    <recommendedName>
        <fullName evidence="4">MMS19 nucleotide excision repair protein</fullName>
    </recommendedName>
</protein>
<reference evidence="2" key="1">
    <citation type="submission" date="2023-10" db="EMBL/GenBank/DDBJ databases">
        <authorList>
            <person name="Chen Y."/>
            <person name="Shah S."/>
            <person name="Dougan E. K."/>
            <person name="Thang M."/>
            <person name="Chan C."/>
        </authorList>
    </citation>
    <scope>NUCLEOTIDE SEQUENCE [LARGE SCALE GENOMIC DNA]</scope>
</reference>
<organism evidence="2 3">
    <name type="scientific">Prorocentrum cordatum</name>
    <dbReference type="NCBI Taxonomy" id="2364126"/>
    <lineage>
        <taxon>Eukaryota</taxon>
        <taxon>Sar</taxon>
        <taxon>Alveolata</taxon>
        <taxon>Dinophyceae</taxon>
        <taxon>Prorocentrales</taxon>
        <taxon>Prorocentraceae</taxon>
        <taxon>Prorocentrum</taxon>
    </lineage>
</organism>
<keyword evidence="3" id="KW-1185">Reference proteome</keyword>
<dbReference type="Proteomes" id="UP001189429">
    <property type="component" value="Unassembled WGS sequence"/>
</dbReference>
<dbReference type="Pfam" id="PF20210">
    <property type="entry name" value="Laa1_Sip1_HTR5"/>
    <property type="match status" value="1"/>
</dbReference>